<protein>
    <recommendedName>
        <fullName evidence="4">DUF202 domain-containing protein</fullName>
    </recommendedName>
</protein>
<keyword evidence="1" id="KW-1133">Transmembrane helix</keyword>
<dbReference type="RefSeq" id="WP_271055368.1">
    <property type="nucleotide sequence ID" value="NZ_JAQIIO010000013.1"/>
</dbReference>
<keyword evidence="1" id="KW-0812">Transmembrane</keyword>
<name>A0ABT4W5A4_9RHOB</name>
<keyword evidence="1" id="KW-0472">Membrane</keyword>
<gene>
    <name evidence="2" type="ORF">O2N63_16335</name>
</gene>
<reference evidence="2 3" key="1">
    <citation type="submission" date="2023-01" db="EMBL/GenBank/DDBJ databases">
        <authorList>
            <person name="Yoon J.-W."/>
        </authorList>
    </citation>
    <scope>NUCLEOTIDE SEQUENCE [LARGE SCALE GENOMIC DNA]</scope>
    <source>
        <strain evidence="2 3">KMU-50</strain>
    </source>
</reference>
<evidence type="ECO:0000313" key="2">
    <source>
        <dbReference type="EMBL" id="MDA5095660.1"/>
    </source>
</evidence>
<evidence type="ECO:0000256" key="1">
    <source>
        <dbReference type="SAM" id="Phobius"/>
    </source>
</evidence>
<evidence type="ECO:0008006" key="4">
    <source>
        <dbReference type="Google" id="ProtNLM"/>
    </source>
</evidence>
<dbReference type="Proteomes" id="UP001528040">
    <property type="component" value="Unassembled WGS sequence"/>
</dbReference>
<organism evidence="2 3">
    <name type="scientific">Aliiroseovarius salicola</name>
    <dbReference type="NCBI Taxonomy" id="3009082"/>
    <lineage>
        <taxon>Bacteria</taxon>
        <taxon>Pseudomonadati</taxon>
        <taxon>Pseudomonadota</taxon>
        <taxon>Alphaproteobacteria</taxon>
        <taxon>Rhodobacterales</taxon>
        <taxon>Paracoccaceae</taxon>
        <taxon>Aliiroseovarius</taxon>
    </lineage>
</organism>
<comment type="caution">
    <text evidence="2">The sequence shown here is derived from an EMBL/GenBank/DDBJ whole genome shotgun (WGS) entry which is preliminary data.</text>
</comment>
<accession>A0ABT4W5A4</accession>
<feature type="transmembrane region" description="Helical" evidence="1">
    <location>
        <begin position="37"/>
        <end position="58"/>
    </location>
</feature>
<sequence>MFGDESEGIEQLNEERETLRLMQTHMQGFLRKRLMMWAIRWCIGMPIAFAIPAIWGVWRWLPMAAGVVALISLATILIMGVAMNRKFRRTHLSADQLEHHSRDEIEKR</sequence>
<dbReference type="EMBL" id="JAQIIO010000013">
    <property type="protein sequence ID" value="MDA5095660.1"/>
    <property type="molecule type" value="Genomic_DNA"/>
</dbReference>
<feature type="transmembrane region" description="Helical" evidence="1">
    <location>
        <begin position="64"/>
        <end position="83"/>
    </location>
</feature>
<keyword evidence="3" id="KW-1185">Reference proteome</keyword>
<evidence type="ECO:0000313" key="3">
    <source>
        <dbReference type="Proteomes" id="UP001528040"/>
    </source>
</evidence>
<proteinExistence type="predicted"/>